<comment type="caution">
    <text evidence="8">The sequence shown here is derived from an EMBL/GenBank/DDBJ whole genome shotgun (WGS) entry which is preliminary data.</text>
</comment>
<dbReference type="Proteomes" id="UP000218767">
    <property type="component" value="Unassembled WGS sequence"/>
</dbReference>
<keyword evidence="4" id="KW-0808">Transferase</keyword>
<dbReference type="GO" id="GO:0016746">
    <property type="term" value="F:acyltransferase activity"/>
    <property type="evidence" value="ECO:0007669"/>
    <property type="project" value="UniProtKB-KW"/>
</dbReference>
<feature type="transmembrane region" description="Helical" evidence="7">
    <location>
        <begin position="12"/>
        <end position="40"/>
    </location>
</feature>
<dbReference type="PIRSF" id="PIRSF026649">
    <property type="entry name" value="MsbB"/>
    <property type="match status" value="1"/>
</dbReference>
<evidence type="ECO:0000256" key="6">
    <source>
        <dbReference type="ARBA" id="ARBA00023315"/>
    </source>
</evidence>
<evidence type="ECO:0000313" key="9">
    <source>
        <dbReference type="Proteomes" id="UP000218767"/>
    </source>
</evidence>
<evidence type="ECO:0000256" key="2">
    <source>
        <dbReference type="ARBA" id="ARBA00022475"/>
    </source>
</evidence>
<accession>A0A2A4X546</accession>
<keyword evidence="6" id="KW-0012">Acyltransferase</keyword>
<gene>
    <name evidence="8" type="ORF">COB20_07875</name>
</gene>
<evidence type="ECO:0000256" key="7">
    <source>
        <dbReference type="SAM" id="Phobius"/>
    </source>
</evidence>
<evidence type="ECO:0000256" key="1">
    <source>
        <dbReference type="ARBA" id="ARBA00004533"/>
    </source>
</evidence>
<evidence type="ECO:0000313" key="8">
    <source>
        <dbReference type="EMBL" id="PCI77421.1"/>
    </source>
</evidence>
<name>A0A2A4X546_9GAMM</name>
<keyword evidence="7" id="KW-0812">Transmembrane</keyword>
<reference evidence="9" key="1">
    <citation type="submission" date="2017-08" db="EMBL/GenBank/DDBJ databases">
        <title>A dynamic microbial community with high functional redundancy inhabits the cold, oxic subseafloor aquifer.</title>
        <authorList>
            <person name="Tully B.J."/>
            <person name="Wheat C.G."/>
            <person name="Glazer B.T."/>
            <person name="Huber J.A."/>
        </authorList>
    </citation>
    <scope>NUCLEOTIDE SEQUENCE [LARGE SCALE GENOMIC DNA]</scope>
</reference>
<evidence type="ECO:0008006" key="10">
    <source>
        <dbReference type="Google" id="ProtNLM"/>
    </source>
</evidence>
<evidence type="ECO:0000256" key="3">
    <source>
        <dbReference type="ARBA" id="ARBA00022519"/>
    </source>
</evidence>
<sequence length="296" mass="33369">MIIATLKYYFLLSFLLITARLPMGIIHGLASIWGAMLYYLPNRARNTTLKNLRVCFPDLSNEKISRLAKESLTSTASTAMEMGKSWMLPIDKTYSLVTQTEGLEEFRQAANGSQGIILLAPHLSNWEIFGMYVCQDIVSTFMYQPPKLPALDRLLQRTRSRGGIKLAPTDRKGVSLVLKALQRGEMVGVLPDQVPNDEGGEFAKFFGEQALTMTLVSKLVARSKARVFCGFVVRLPKGGGFKLTIREADQSIYDEDLLTSVRGLNKSVEGCVLMAVEQYQWEYKRFRRQPDGKKFY</sequence>
<evidence type="ECO:0000256" key="4">
    <source>
        <dbReference type="ARBA" id="ARBA00022679"/>
    </source>
</evidence>
<dbReference type="PANTHER" id="PTHR30606:SF10">
    <property type="entry name" value="PHOSPHATIDYLINOSITOL MANNOSIDE ACYLTRANSFERASE"/>
    <property type="match status" value="1"/>
</dbReference>
<dbReference type="AlphaFoldDB" id="A0A2A4X546"/>
<organism evidence="8 9">
    <name type="scientific">SAR86 cluster bacterium</name>
    <dbReference type="NCBI Taxonomy" id="2030880"/>
    <lineage>
        <taxon>Bacteria</taxon>
        <taxon>Pseudomonadati</taxon>
        <taxon>Pseudomonadota</taxon>
        <taxon>Gammaproteobacteria</taxon>
        <taxon>SAR86 cluster</taxon>
    </lineage>
</organism>
<keyword evidence="2" id="KW-1003">Cell membrane</keyword>
<dbReference type="GO" id="GO:0005886">
    <property type="term" value="C:plasma membrane"/>
    <property type="evidence" value="ECO:0007669"/>
    <property type="project" value="UniProtKB-SubCell"/>
</dbReference>
<keyword evidence="7" id="KW-1133">Transmembrane helix</keyword>
<keyword evidence="3" id="KW-0997">Cell inner membrane</keyword>
<evidence type="ECO:0000256" key="5">
    <source>
        <dbReference type="ARBA" id="ARBA00023136"/>
    </source>
</evidence>
<protein>
    <recommendedName>
        <fullName evidence="10">Lipid A biosynthesis acyltransferase</fullName>
    </recommendedName>
</protein>
<dbReference type="PANTHER" id="PTHR30606">
    <property type="entry name" value="LIPID A BIOSYNTHESIS LAUROYL ACYLTRANSFERASE"/>
    <property type="match status" value="1"/>
</dbReference>
<dbReference type="EMBL" id="NVUL01000045">
    <property type="protein sequence ID" value="PCI77421.1"/>
    <property type="molecule type" value="Genomic_DNA"/>
</dbReference>
<dbReference type="CDD" id="cd07984">
    <property type="entry name" value="LPLAT_LABLAT-like"/>
    <property type="match status" value="1"/>
</dbReference>
<dbReference type="InterPro" id="IPR004960">
    <property type="entry name" value="LipA_acyltrans"/>
</dbReference>
<dbReference type="Pfam" id="PF03279">
    <property type="entry name" value="Lip_A_acyltrans"/>
    <property type="match status" value="1"/>
</dbReference>
<keyword evidence="5 7" id="KW-0472">Membrane</keyword>
<proteinExistence type="predicted"/>
<comment type="subcellular location">
    <subcellularLocation>
        <location evidence="1">Cell inner membrane</location>
    </subcellularLocation>
</comment>
<dbReference type="GO" id="GO:0009247">
    <property type="term" value="P:glycolipid biosynthetic process"/>
    <property type="evidence" value="ECO:0007669"/>
    <property type="project" value="UniProtKB-ARBA"/>
</dbReference>